<evidence type="ECO:0000313" key="2">
    <source>
        <dbReference type="Proteomes" id="UP000264980"/>
    </source>
</evidence>
<gene>
    <name evidence="1" type="ORF">AV903_16260</name>
</gene>
<dbReference type="AlphaFoldDB" id="A0A345CUW5"/>
<evidence type="ECO:0000313" key="1">
    <source>
        <dbReference type="EMBL" id="AXF77232.1"/>
    </source>
</evidence>
<proteinExistence type="predicted"/>
<protein>
    <submittedName>
        <fullName evidence="1">Uncharacterized protein</fullName>
    </submittedName>
</protein>
<accession>A0A345CUW5</accession>
<dbReference type="EMBL" id="CP013970">
    <property type="protein sequence ID" value="AXF77232.1"/>
    <property type="molecule type" value="Genomic_DNA"/>
</dbReference>
<dbReference type="Proteomes" id="UP000264980">
    <property type="component" value="Chromosome"/>
</dbReference>
<dbReference type="RefSeq" id="WP_233479848.1">
    <property type="nucleotide sequence ID" value="NZ_CP013970.1"/>
</dbReference>
<reference evidence="1 2" key="1">
    <citation type="submission" date="2016-01" db="EMBL/GenBank/DDBJ databases">
        <authorList>
            <person name="Oliw E.H."/>
        </authorList>
    </citation>
    <scope>NUCLEOTIDE SEQUENCE [LARGE SCALE GENOMIC DNA]</scope>
    <source>
        <strain evidence="1 2">MDcuke</strain>
    </source>
</reference>
<sequence length="88" mass="9193">MRELTLQEVEMVSGSGVIRDTSGWIGRQTGNYIGKAIGSFVTIPVISTIVAAITGNIGKKVGQYIGDTLGSFIENLFGITDSSKNAAA</sequence>
<name>A0A345CUW5_9GAMM</name>
<organism evidence="1 2">
    <name type="scientific">Erwinia tracheiphila</name>
    <dbReference type="NCBI Taxonomy" id="65700"/>
    <lineage>
        <taxon>Bacteria</taxon>
        <taxon>Pseudomonadati</taxon>
        <taxon>Pseudomonadota</taxon>
        <taxon>Gammaproteobacteria</taxon>
        <taxon>Enterobacterales</taxon>
        <taxon>Erwiniaceae</taxon>
        <taxon>Erwinia</taxon>
    </lineage>
</organism>